<accession>A0AAN8W8U3</accession>
<protein>
    <submittedName>
        <fullName evidence="1">Uncharacterized protein</fullName>
    </submittedName>
</protein>
<organism evidence="1 2">
    <name type="scientific">Dillenia turbinata</name>
    <dbReference type="NCBI Taxonomy" id="194707"/>
    <lineage>
        <taxon>Eukaryota</taxon>
        <taxon>Viridiplantae</taxon>
        <taxon>Streptophyta</taxon>
        <taxon>Embryophyta</taxon>
        <taxon>Tracheophyta</taxon>
        <taxon>Spermatophyta</taxon>
        <taxon>Magnoliopsida</taxon>
        <taxon>eudicotyledons</taxon>
        <taxon>Gunneridae</taxon>
        <taxon>Pentapetalae</taxon>
        <taxon>Dilleniales</taxon>
        <taxon>Dilleniaceae</taxon>
        <taxon>Dillenia</taxon>
    </lineage>
</organism>
<dbReference type="EMBL" id="JBAMMX010000003">
    <property type="protein sequence ID" value="KAK6944031.1"/>
    <property type="molecule type" value="Genomic_DNA"/>
</dbReference>
<dbReference type="Proteomes" id="UP001370490">
    <property type="component" value="Unassembled WGS sequence"/>
</dbReference>
<reference evidence="1 2" key="1">
    <citation type="submission" date="2023-12" db="EMBL/GenBank/DDBJ databases">
        <title>A high-quality genome assembly for Dillenia turbinata (Dilleniales).</title>
        <authorList>
            <person name="Chanderbali A."/>
        </authorList>
    </citation>
    <scope>NUCLEOTIDE SEQUENCE [LARGE SCALE GENOMIC DNA]</scope>
    <source>
        <strain evidence="1">LSX21</strain>
        <tissue evidence="1">Leaf</tissue>
    </source>
</reference>
<evidence type="ECO:0000313" key="2">
    <source>
        <dbReference type="Proteomes" id="UP001370490"/>
    </source>
</evidence>
<evidence type="ECO:0000313" key="1">
    <source>
        <dbReference type="EMBL" id="KAK6944031.1"/>
    </source>
</evidence>
<keyword evidence="2" id="KW-1185">Reference proteome</keyword>
<proteinExistence type="predicted"/>
<gene>
    <name evidence="1" type="ORF">RJ641_025133</name>
</gene>
<dbReference type="AlphaFoldDB" id="A0AAN8W8U3"/>
<sequence length="148" mass="15436">MSKEFTIPPVIFPSGGNPNLIHRRVPTAPFSPPAPPNNFSRPIRVPAPTPLSDPPLLEELGINAHQIWTKARPIFNPFKTRTSSIHSDPDLSGPSAPVLEPCGIQLVAACNFFGGFGGSSGEAGGGGGVRVVVGEGLCQTACGDSLLW</sequence>
<name>A0AAN8W8U3_9MAGN</name>
<comment type="caution">
    <text evidence="1">The sequence shown here is derived from an EMBL/GenBank/DDBJ whole genome shotgun (WGS) entry which is preliminary data.</text>
</comment>